<keyword evidence="2" id="KW-1185">Reference proteome</keyword>
<dbReference type="RefSeq" id="WP_171137791.1">
    <property type="nucleotide sequence ID" value="NZ_AP024893.1"/>
</dbReference>
<comment type="caution">
    <text evidence="1">The sequence shown here is derived from an EMBL/GenBank/DDBJ whole genome shotgun (WGS) entry which is preliminary data.</text>
</comment>
<protein>
    <recommendedName>
        <fullName evidence="3">Phage protein</fullName>
    </recommendedName>
</protein>
<sequence>MQLATLIDQLKKSLSDSAELIEGFEQQVIDVALSDFSRYRPHTKVATFSLMTNQMLYLAPSDMIRVRTVLYGQSQRAKQPWEQGYPRNLPRLSVIESDENQKWVQLSHYPSESVVMSCGRDFSYTYYGSRKIVNDAISVDVQDESLLLLRCIAEAVKYIAVHQLNKTVSVRNSVGGEAKNGTPAAIHEQLMTQFERQVKDA</sequence>
<dbReference type="Proteomes" id="UP001272325">
    <property type="component" value="Unassembled WGS sequence"/>
</dbReference>
<dbReference type="EMBL" id="JAWRCN010000001">
    <property type="protein sequence ID" value="MDW6017645.1"/>
    <property type="molecule type" value="Genomic_DNA"/>
</dbReference>
<evidence type="ECO:0000313" key="1">
    <source>
        <dbReference type="EMBL" id="MDW6017645.1"/>
    </source>
</evidence>
<evidence type="ECO:0008006" key="3">
    <source>
        <dbReference type="Google" id="ProtNLM"/>
    </source>
</evidence>
<accession>A0ABU4IGG7</accession>
<reference evidence="1 2" key="1">
    <citation type="submission" date="2023-11" db="EMBL/GenBank/DDBJ databases">
        <title>Plant-associative lifestyle of Vibrio porteresiae and its evolutionary dynamics.</title>
        <authorList>
            <person name="Rameshkumar N."/>
            <person name="Kirti K."/>
        </authorList>
    </citation>
    <scope>NUCLEOTIDE SEQUENCE [LARGE SCALE GENOMIC DNA]</scope>
    <source>
        <strain evidence="1 2">MSSRF60</strain>
    </source>
</reference>
<organism evidence="1 2">
    <name type="scientific">Vibrio plantisponsor</name>
    <dbReference type="NCBI Taxonomy" id="664643"/>
    <lineage>
        <taxon>Bacteria</taxon>
        <taxon>Pseudomonadati</taxon>
        <taxon>Pseudomonadota</taxon>
        <taxon>Gammaproteobacteria</taxon>
        <taxon>Vibrionales</taxon>
        <taxon>Vibrionaceae</taxon>
        <taxon>Vibrio</taxon>
    </lineage>
</organism>
<evidence type="ECO:0000313" key="2">
    <source>
        <dbReference type="Proteomes" id="UP001272325"/>
    </source>
</evidence>
<name>A0ABU4IGG7_9VIBR</name>
<gene>
    <name evidence="1" type="ORF">SBW85_07620</name>
</gene>
<proteinExistence type="predicted"/>